<keyword evidence="7" id="KW-1185">Reference proteome</keyword>
<evidence type="ECO:0000313" key="7">
    <source>
        <dbReference type="Proteomes" id="UP001341281"/>
    </source>
</evidence>
<evidence type="ECO:0000256" key="2">
    <source>
        <dbReference type="ARBA" id="ARBA00022690"/>
    </source>
</evidence>
<dbReference type="SUPFAM" id="SSF56574">
    <property type="entry name" value="Serpins"/>
    <property type="match status" value="1"/>
</dbReference>
<reference evidence="6 7" key="1">
    <citation type="submission" date="2024-02" db="EMBL/GenBank/DDBJ databases">
        <title>High-quality chromosome-scale genome assembly of Pensacola bahiagrass (Paspalum notatum Flugge var. saurae).</title>
        <authorList>
            <person name="Vega J.M."/>
            <person name="Podio M."/>
            <person name="Orjuela J."/>
            <person name="Siena L.A."/>
            <person name="Pessino S.C."/>
            <person name="Combes M.C."/>
            <person name="Mariac C."/>
            <person name="Albertini E."/>
            <person name="Pupilli F."/>
            <person name="Ortiz J.P.A."/>
            <person name="Leblanc O."/>
        </authorList>
    </citation>
    <scope>NUCLEOTIDE SEQUENCE [LARGE SCALE GENOMIC DNA]</scope>
    <source>
        <strain evidence="6">R1</strain>
        <tissue evidence="6">Leaf</tissue>
    </source>
</reference>
<evidence type="ECO:0000259" key="5">
    <source>
        <dbReference type="Pfam" id="PF00079"/>
    </source>
</evidence>
<accession>A0AAQ3X580</accession>
<keyword evidence="2" id="KW-0646">Protease inhibitor</keyword>
<dbReference type="InterPro" id="IPR023796">
    <property type="entry name" value="Serpin_dom"/>
</dbReference>
<dbReference type="GO" id="GO:0004867">
    <property type="term" value="F:serine-type endopeptidase inhibitor activity"/>
    <property type="evidence" value="ECO:0007669"/>
    <property type="project" value="UniProtKB-KW"/>
</dbReference>
<dbReference type="InterPro" id="IPR036186">
    <property type="entry name" value="Serpin_sf"/>
</dbReference>
<organism evidence="6 7">
    <name type="scientific">Paspalum notatum var. saurae</name>
    <dbReference type="NCBI Taxonomy" id="547442"/>
    <lineage>
        <taxon>Eukaryota</taxon>
        <taxon>Viridiplantae</taxon>
        <taxon>Streptophyta</taxon>
        <taxon>Embryophyta</taxon>
        <taxon>Tracheophyta</taxon>
        <taxon>Spermatophyta</taxon>
        <taxon>Magnoliopsida</taxon>
        <taxon>Liliopsida</taxon>
        <taxon>Poales</taxon>
        <taxon>Poaceae</taxon>
        <taxon>PACMAD clade</taxon>
        <taxon>Panicoideae</taxon>
        <taxon>Andropogonodae</taxon>
        <taxon>Paspaleae</taxon>
        <taxon>Paspalinae</taxon>
        <taxon>Paspalum</taxon>
    </lineage>
</organism>
<comment type="function">
    <text evidence="4">Probable serine protease inhibitor.</text>
</comment>
<dbReference type="PANTHER" id="PTHR11461:SF209">
    <property type="entry name" value="SERPIN-Z8-RELATED"/>
    <property type="match status" value="1"/>
</dbReference>
<evidence type="ECO:0000313" key="6">
    <source>
        <dbReference type="EMBL" id="WVZ85917.1"/>
    </source>
</evidence>
<dbReference type="InterPro" id="IPR042178">
    <property type="entry name" value="Serpin_sf_1"/>
</dbReference>
<dbReference type="Gene3D" id="3.30.497.10">
    <property type="entry name" value="Antithrombin, subunit I, domain 2"/>
    <property type="match status" value="1"/>
</dbReference>
<comment type="similarity">
    <text evidence="1">Belongs to the serpin family.</text>
</comment>
<gene>
    <name evidence="6" type="ORF">U9M48_032775</name>
</gene>
<dbReference type="PANTHER" id="PTHR11461">
    <property type="entry name" value="SERINE PROTEASE INHIBITOR, SERPIN"/>
    <property type="match status" value="1"/>
</dbReference>
<sequence length="103" mass="11329">MVEHVFSYDNGPRQPGGGGTHIVHTCSVWHDATRTLKPAYRDVAAVSCKAMVHAVNFIKKPEAARDQINSWVKAVTNNLIDSILPGGLVTEHTRLVVAMTIYF</sequence>
<evidence type="ECO:0000256" key="3">
    <source>
        <dbReference type="ARBA" id="ARBA00022900"/>
    </source>
</evidence>
<evidence type="ECO:0000256" key="1">
    <source>
        <dbReference type="ARBA" id="ARBA00009500"/>
    </source>
</evidence>
<proteinExistence type="inferred from homology"/>
<dbReference type="AlphaFoldDB" id="A0AAQ3X580"/>
<dbReference type="GO" id="GO:0005615">
    <property type="term" value="C:extracellular space"/>
    <property type="evidence" value="ECO:0007669"/>
    <property type="project" value="InterPro"/>
</dbReference>
<dbReference type="Proteomes" id="UP001341281">
    <property type="component" value="Chromosome 07"/>
</dbReference>
<name>A0AAQ3X580_PASNO</name>
<dbReference type="EMBL" id="CP144751">
    <property type="protein sequence ID" value="WVZ85917.1"/>
    <property type="molecule type" value="Genomic_DNA"/>
</dbReference>
<dbReference type="Pfam" id="PF00079">
    <property type="entry name" value="Serpin"/>
    <property type="match status" value="1"/>
</dbReference>
<dbReference type="InterPro" id="IPR000215">
    <property type="entry name" value="Serpin_fam"/>
</dbReference>
<protein>
    <recommendedName>
        <fullName evidence="5">Serpin domain-containing protein</fullName>
    </recommendedName>
</protein>
<evidence type="ECO:0000256" key="4">
    <source>
        <dbReference type="ARBA" id="ARBA00049586"/>
    </source>
</evidence>
<keyword evidence="3" id="KW-0722">Serine protease inhibitor</keyword>
<feature type="domain" description="Serpin" evidence="5">
    <location>
        <begin position="21"/>
        <end position="103"/>
    </location>
</feature>